<keyword evidence="3" id="KW-1185">Reference proteome</keyword>
<feature type="signal peptide" evidence="1">
    <location>
        <begin position="1"/>
        <end position="25"/>
    </location>
</feature>
<protein>
    <submittedName>
        <fullName evidence="2">Uncharacterized protein</fullName>
    </submittedName>
</protein>
<dbReference type="AlphaFoldDB" id="A0AAV2PQF7"/>
<evidence type="ECO:0000313" key="2">
    <source>
        <dbReference type="EMBL" id="CAL4061140.1"/>
    </source>
</evidence>
<reference evidence="2 3" key="1">
    <citation type="submission" date="2024-05" db="EMBL/GenBank/DDBJ databases">
        <authorList>
            <person name="Wallberg A."/>
        </authorList>
    </citation>
    <scope>NUCLEOTIDE SEQUENCE [LARGE SCALE GENOMIC DNA]</scope>
</reference>
<accession>A0AAV2PQF7</accession>
<evidence type="ECO:0000256" key="1">
    <source>
        <dbReference type="SAM" id="SignalP"/>
    </source>
</evidence>
<dbReference type="EMBL" id="CAXKWB010000539">
    <property type="protein sequence ID" value="CAL4061140.1"/>
    <property type="molecule type" value="Genomic_DNA"/>
</dbReference>
<sequence>MRSLLSTNVSVLLAILVIFSGTVSGQYGEDLLNLFGEPSGNLVDVSGEHEEHGEDLLKLQGRRRLRCQKIDSLGSEEYSASYPVRDGTVLALRLVPGYDRHITHNVNFYLWDHSYIRSPHSYISRIGLFNAWPWTLVSYHRDSEASQESELMSPPTMGRWMLMHVNIKEGQAEVVLTVREGESYTITTPVPAGDLYLTAGRYNVMTPAYQVAWGCQVIEYSHTEL</sequence>
<gene>
    <name evidence="2" type="ORF">MNOR_LOCUS1890</name>
</gene>
<organism evidence="2 3">
    <name type="scientific">Meganyctiphanes norvegica</name>
    <name type="common">Northern krill</name>
    <name type="synonym">Thysanopoda norvegica</name>
    <dbReference type="NCBI Taxonomy" id="48144"/>
    <lineage>
        <taxon>Eukaryota</taxon>
        <taxon>Metazoa</taxon>
        <taxon>Ecdysozoa</taxon>
        <taxon>Arthropoda</taxon>
        <taxon>Crustacea</taxon>
        <taxon>Multicrustacea</taxon>
        <taxon>Malacostraca</taxon>
        <taxon>Eumalacostraca</taxon>
        <taxon>Eucarida</taxon>
        <taxon>Euphausiacea</taxon>
        <taxon>Euphausiidae</taxon>
        <taxon>Meganyctiphanes</taxon>
    </lineage>
</organism>
<dbReference type="Proteomes" id="UP001497623">
    <property type="component" value="Unassembled WGS sequence"/>
</dbReference>
<name>A0AAV2PQF7_MEGNR</name>
<keyword evidence="1" id="KW-0732">Signal</keyword>
<comment type="caution">
    <text evidence="2">The sequence shown here is derived from an EMBL/GenBank/DDBJ whole genome shotgun (WGS) entry which is preliminary data.</text>
</comment>
<evidence type="ECO:0000313" key="3">
    <source>
        <dbReference type="Proteomes" id="UP001497623"/>
    </source>
</evidence>
<proteinExistence type="predicted"/>
<feature type="chain" id="PRO_5043550787" evidence="1">
    <location>
        <begin position="26"/>
        <end position="225"/>
    </location>
</feature>